<evidence type="ECO:0000313" key="2">
    <source>
        <dbReference type="EMBL" id="REG27294.1"/>
    </source>
</evidence>
<sequence>MLPTPPSILVLVLLQAPVAAESPPPVADCEDVQRIELSFVSTAAIEVCVSPGLMTGLRFDAPVTVDLQDDVRFEEVVRARQLLTLVPPPDMMPGDRIRLTVRFEDAVPQQRATLVLVGHRGQATHQVEVYRDKRTRESYQQEIEQEHARNQQLREENQRLSGELEHLRARLNQSVGLLGLYINGVLGLSGIQSTLLSEGPPVVGGLSMSRGTSYRANDSVAVELWLLNSSAEPWTAEGASLVTAKGEKLERIRIYQPEAIPPNEMRRVFIEVPATRKELQGQVTLNLWEAGPRTLSIPELMFP</sequence>
<evidence type="ECO:0000256" key="1">
    <source>
        <dbReference type="SAM" id="Coils"/>
    </source>
</evidence>
<dbReference type="Proteomes" id="UP000256345">
    <property type="component" value="Unassembled WGS sequence"/>
</dbReference>
<keyword evidence="3" id="KW-1185">Reference proteome</keyword>
<dbReference type="Pfam" id="PF09544">
    <property type="entry name" value="DUF2381"/>
    <property type="match status" value="1"/>
</dbReference>
<gene>
    <name evidence="2" type="ORF">ATI61_110301</name>
</gene>
<evidence type="ECO:0000313" key="3">
    <source>
        <dbReference type="Proteomes" id="UP000256345"/>
    </source>
</evidence>
<name>A0ABX9JUP8_9BACT</name>
<keyword evidence="1" id="KW-0175">Coiled coil</keyword>
<proteinExistence type="predicted"/>
<feature type="coiled-coil region" evidence="1">
    <location>
        <begin position="136"/>
        <end position="170"/>
    </location>
</feature>
<dbReference type="RefSeq" id="WP_047859366.1">
    <property type="nucleotide sequence ID" value="NZ_CP011509.1"/>
</dbReference>
<dbReference type="EMBL" id="QUMU01000010">
    <property type="protein sequence ID" value="REG27294.1"/>
    <property type="molecule type" value="Genomic_DNA"/>
</dbReference>
<dbReference type="InterPro" id="IPR011754">
    <property type="entry name" value="Mxa_paralog_2268"/>
</dbReference>
<comment type="caution">
    <text evidence="2">The sequence shown here is derived from an EMBL/GenBank/DDBJ whole genome shotgun (WGS) entry which is preliminary data.</text>
</comment>
<reference evidence="2 3" key="1">
    <citation type="submission" date="2018-08" db="EMBL/GenBank/DDBJ databases">
        <title>Genomic Encyclopedia of Archaeal and Bacterial Type Strains, Phase II (KMG-II): from individual species to whole genera.</title>
        <authorList>
            <person name="Goeker M."/>
        </authorList>
    </citation>
    <scope>NUCLEOTIDE SEQUENCE [LARGE SCALE GENOMIC DNA]</scope>
    <source>
        <strain evidence="2 3">DSM 2261</strain>
    </source>
</reference>
<protein>
    <submittedName>
        <fullName evidence="2">Uncharacterized protein (TIGR02268 family)</fullName>
    </submittedName>
</protein>
<accession>A0ABX9JUP8</accession>
<dbReference type="NCBIfam" id="TIGR02268">
    <property type="entry name" value="Myxococcus xanthus paralogous family TIGR02268"/>
    <property type="match status" value="1"/>
</dbReference>
<organism evidence="2 3">
    <name type="scientific">Archangium gephyra</name>
    <dbReference type="NCBI Taxonomy" id="48"/>
    <lineage>
        <taxon>Bacteria</taxon>
        <taxon>Pseudomonadati</taxon>
        <taxon>Myxococcota</taxon>
        <taxon>Myxococcia</taxon>
        <taxon>Myxococcales</taxon>
        <taxon>Cystobacterineae</taxon>
        <taxon>Archangiaceae</taxon>
        <taxon>Archangium</taxon>
    </lineage>
</organism>